<dbReference type="GO" id="GO:0035148">
    <property type="term" value="P:tube formation"/>
    <property type="evidence" value="ECO:0007669"/>
    <property type="project" value="TreeGrafter"/>
</dbReference>
<dbReference type="GO" id="GO:0005813">
    <property type="term" value="C:centrosome"/>
    <property type="evidence" value="ECO:0007669"/>
    <property type="project" value="InterPro"/>
</dbReference>
<feature type="compositionally biased region" description="Basic residues" evidence="2">
    <location>
        <begin position="786"/>
        <end position="800"/>
    </location>
</feature>
<dbReference type="GeneID" id="129324765"/>
<dbReference type="GO" id="GO:0005814">
    <property type="term" value="C:centriole"/>
    <property type="evidence" value="ECO:0007669"/>
    <property type="project" value="TreeGrafter"/>
</dbReference>
<keyword evidence="1" id="KW-0175">Coiled coil</keyword>
<dbReference type="GO" id="GO:0001764">
    <property type="term" value="P:neuron migration"/>
    <property type="evidence" value="ECO:0007669"/>
    <property type="project" value="TreeGrafter"/>
</dbReference>
<feature type="coiled-coil region" evidence="1">
    <location>
        <begin position="304"/>
        <end position="590"/>
    </location>
</feature>
<feature type="region of interest" description="Disordered" evidence="2">
    <location>
        <begin position="85"/>
        <end position="111"/>
    </location>
</feature>
<feature type="region of interest" description="Disordered" evidence="2">
    <location>
        <begin position="759"/>
        <end position="810"/>
    </location>
</feature>
<proteinExistence type="predicted"/>
<dbReference type="Proteomes" id="UP001190640">
    <property type="component" value="Chromosome 1"/>
</dbReference>
<evidence type="ECO:0000256" key="1">
    <source>
        <dbReference type="SAM" id="Coils"/>
    </source>
</evidence>
<dbReference type="CTD" id="10806"/>
<dbReference type="GO" id="GO:0030010">
    <property type="term" value="P:establishment of cell polarity"/>
    <property type="evidence" value="ECO:0007669"/>
    <property type="project" value="TreeGrafter"/>
</dbReference>
<sequence>MREGGGESELEESLERYHRSLRNRASKSIDQLKYALGEKDLAMGEGAATFDQLFPYTGLDNNEDRAWQELQHSHAVNQLKALLRQEEEKENEASPSRRRTSPPSKISKGTDQSLPTLCDLIPIINDQSQYINHLEAEVKFCKEEMSELKTHIHVVVLENEKLHHDLKMITVENSIREQTVLDSSAIPQTSYSLHGDGEAARLFSHVSEQAPAVTTETDKWHLEMEKLKCLYQEKTEVLVAQVQSLRKDLSESQKNCEDLSGRLKHQQMLNVANSANKVGGLCLKCAQHDAVLSQTHSNVHMQTIERLTKERDELMAALSSLRTNLTEMQQRECRAYEQVKQAVHMTEEANLEKTKALVQCEQLKNEMERQRDRLERELAVQLEKRAGEREAVREELKKEKENLSSLVMSLSQNVATLEAQVDKITREKISLANQLEEAQNQNTCRDMEINKVCGEIRYQLNKTKMKKDEAEKEHREYRMKTIRELEIKDQEIERAKVEFDENKQRLELAQQDAARAKDECLKLTELLGKAEHQLHITRLEKENIQHSFSNEAKTRALQAQQREQELTQKMQQMEAQHDKTVNEMDSLLSSQNTFISKLKEECCMLAKKLEYITGKYRSEISQLSQENEYVHDRLEKMQKRNDELEDQCIQHGRMHDKMKLRTFRLTNFWPSFNIKHKITQSRLTSLNSIMRLVPTASDLMVLSQSREKHLTPETQSLKDIPRCHRMTSTLPRRSEPMMVYSKTLKKQLELTEIRSMSLDPRAYDPTRAAPDGMSQAPAEFLEPSQKKTKSKARHLHKGKQMAKLSELRNN</sequence>
<dbReference type="RefSeq" id="XP_054828133.1">
    <property type="nucleotide sequence ID" value="XM_054972158.1"/>
</dbReference>
<dbReference type="PANTHER" id="PTHR34343:SF1">
    <property type="entry name" value="SEROLOGICALLY DEFINED COLON CANCER ANTIGEN 8"/>
    <property type="match status" value="1"/>
</dbReference>
<protein>
    <submittedName>
        <fullName evidence="4">Serologically defined colon cancer antigen 8</fullName>
    </submittedName>
</protein>
<reference evidence="4" key="1">
    <citation type="submission" date="2025-08" db="UniProtKB">
        <authorList>
            <consortium name="RefSeq"/>
        </authorList>
    </citation>
    <scope>IDENTIFICATION</scope>
    <source>
        <tissue evidence="4">Blood</tissue>
    </source>
</reference>
<dbReference type="AlphaFoldDB" id="A0AA97IYS2"/>
<evidence type="ECO:0000313" key="4">
    <source>
        <dbReference type="RefSeq" id="XP_054828133.1"/>
    </source>
</evidence>
<name>A0AA97IYS2_EUBMA</name>
<dbReference type="PANTHER" id="PTHR34343">
    <property type="entry name" value="SEROLOGICALLY DEFINED COLON CANCER ANTIGEN 8"/>
    <property type="match status" value="1"/>
</dbReference>
<evidence type="ECO:0000256" key="2">
    <source>
        <dbReference type="SAM" id="MobiDB-lite"/>
    </source>
</evidence>
<dbReference type="KEGG" id="emc:129324765"/>
<feature type="coiled-coil region" evidence="1">
    <location>
        <begin position="620"/>
        <end position="654"/>
    </location>
</feature>
<accession>A0AA97IYS2</accession>
<keyword evidence="3" id="KW-1185">Reference proteome</keyword>
<dbReference type="GO" id="GO:0007098">
    <property type="term" value="P:centrosome cycle"/>
    <property type="evidence" value="ECO:0007669"/>
    <property type="project" value="InterPro"/>
</dbReference>
<evidence type="ECO:0000313" key="3">
    <source>
        <dbReference type="Proteomes" id="UP001190640"/>
    </source>
</evidence>
<gene>
    <name evidence="4" type="primary">SDCCAG8</name>
</gene>
<dbReference type="InterPro" id="IPR031887">
    <property type="entry name" value="SDCCAG8"/>
</dbReference>
<organism evidence="3 4">
    <name type="scientific">Eublepharis macularius</name>
    <name type="common">Leopard gecko</name>
    <name type="synonym">Cyrtodactylus macularius</name>
    <dbReference type="NCBI Taxonomy" id="481883"/>
    <lineage>
        <taxon>Eukaryota</taxon>
        <taxon>Metazoa</taxon>
        <taxon>Chordata</taxon>
        <taxon>Craniata</taxon>
        <taxon>Vertebrata</taxon>
        <taxon>Euteleostomi</taxon>
        <taxon>Lepidosauria</taxon>
        <taxon>Squamata</taxon>
        <taxon>Bifurcata</taxon>
        <taxon>Gekkota</taxon>
        <taxon>Eublepharidae</taxon>
        <taxon>Eublepharinae</taxon>
        <taxon>Eublepharis</taxon>
    </lineage>
</organism>
<dbReference type="Pfam" id="PF15964">
    <property type="entry name" value="CCCAP"/>
    <property type="match status" value="1"/>
</dbReference>